<dbReference type="SUPFAM" id="SSF48452">
    <property type="entry name" value="TPR-like"/>
    <property type="match status" value="4"/>
</dbReference>
<dbReference type="SMART" id="SM00028">
    <property type="entry name" value="TPR"/>
    <property type="match status" value="7"/>
</dbReference>
<dbReference type="InterPro" id="IPR029058">
    <property type="entry name" value="AB_hydrolase_fold"/>
</dbReference>
<comment type="caution">
    <text evidence="1">The sequence shown here is derived from an EMBL/GenBank/DDBJ whole genome shotgun (WGS) entry which is preliminary data.</text>
</comment>
<proteinExistence type="predicted"/>
<evidence type="ECO:0000313" key="2">
    <source>
        <dbReference type="Proteomes" id="UP001397290"/>
    </source>
</evidence>
<dbReference type="Gene3D" id="3.40.50.1820">
    <property type="entry name" value="alpha/beta hydrolase"/>
    <property type="match status" value="1"/>
</dbReference>
<dbReference type="Proteomes" id="UP001397290">
    <property type="component" value="Unassembled WGS sequence"/>
</dbReference>
<accession>A0AAW0RLA4</accession>
<keyword evidence="2" id="KW-1185">Reference proteome</keyword>
<dbReference type="InterPro" id="IPR053137">
    <property type="entry name" value="NLR-like"/>
</dbReference>
<dbReference type="InterPro" id="IPR011990">
    <property type="entry name" value="TPR-like_helical_dom_sf"/>
</dbReference>
<dbReference type="EMBL" id="JAAHCF010000598">
    <property type="protein sequence ID" value="KAK8142845.1"/>
    <property type="molecule type" value="Genomic_DNA"/>
</dbReference>
<dbReference type="AlphaFoldDB" id="A0AAW0RLA4"/>
<dbReference type="Gene3D" id="3.40.50.300">
    <property type="entry name" value="P-loop containing nucleotide triphosphate hydrolases"/>
    <property type="match status" value="1"/>
</dbReference>
<dbReference type="PANTHER" id="PTHR46082:SF6">
    <property type="entry name" value="AAA+ ATPASE DOMAIN-CONTAINING PROTEIN-RELATED"/>
    <property type="match status" value="1"/>
</dbReference>
<dbReference type="NCBIfam" id="NF040586">
    <property type="entry name" value="FxSxx_TPR"/>
    <property type="match status" value="1"/>
</dbReference>
<dbReference type="SUPFAM" id="SSF52540">
    <property type="entry name" value="P-loop containing nucleoside triphosphate hydrolases"/>
    <property type="match status" value="1"/>
</dbReference>
<reference evidence="1 2" key="1">
    <citation type="submission" date="2020-02" db="EMBL/GenBank/DDBJ databases">
        <title>Comparative genomics of the hypocrealean fungal genus Beauvera.</title>
        <authorList>
            <person name="Showalter D.N."/>
            <person name="Bushley K.E."/>
            <person name="Rehner S.A."/>
        </authorList>
    </citation>
    <scope>NUCLEOTIDE SEQUENCE [LARGE SCALE GENOMIC DNA]</scope>
    <source>
        <strain evidence="1 2">ARSEF4384</strain>
    </source>
</reference>
<dbReference type="InterPro" id="IPR019734">
    <property type="entry name" value="TPR_rpt"/>
</dbReference>
<evidence type="ECO:0008006" key="3">
    <source>
        <dbReference type="Google" id="ProtNLM"/>
    </source>
</evidence>
<gene>
    <name evidence="1" type="ORF">G3M48_008093</name>
</gene>
<protein>
    <recommendedName>
        <fullName evidence="3">NB-ARC domain-containing protein</fullName>
    </recommendedName>
</protein>
<name>A0AAW0RLA4_9HYPO</name>
<evidence type="ECO:0000313" key="1">
    <source>
        <dbReference type="EMBL" id="KAK8142845.1"/>
    </source>
</evidence>
<dbReference type="PANTHER" id="PTHR46082">
    <property type="entry name" value="ATP/GTP-BINDING PROTEIN-RELATED"/>
    <property type="match status" value="1"/>
</dbReference>
<sequence>MASGIKVLVDPTQHGGTNINKKEDMIDIVAIHGIGASPDTTWTGRGPTGEEVNWLTNSDMLPNAVPTARIMRFGYKSTWYGTDKDDAKRTHVFDVAEMLLKELEICRLDTTRPIIFIAHSYGGLVLMQALRRSFENPDKWSSLFRFTAGLVFFGTPFRGRQGLSLAQIVAAVAQHNPDFCIYPETMALSVEENPYLQNLVNRYTETRRGDHPTPLWCFYETQPSPIRKTLRNSTLEDDYLIPEGSACLDVSKSVERHPLERHHYNLQKFPGRSDAGYRAVEDAIVRLATGAREYLRKCSADCKERHKERHFLVPFGRNEAFVGRAVMLDGLLKRLPPTAHPNDCQRTALEGLGGIGKTQIALEAAYYIHDAYPDCSVFWVPAVDPASLGKAYRDIGQALGVKGLDDEMADVRVLVHAALMRDDVGPWLWIIDNADDRELLFGKPWTLKNLPFHRNGSILITTRNHEVAIRLDVPKPGLFKVDKMHRAESAKLLCWGLDESQIGDTTSTNALLDFLTDLPLAVKQASAYMAERNMSTARYLGHCQSSNKTLIRLLSKDFGDRGRYETTRNPVATTWLISFEHLSRDAPLAADYLRFISFLSEKNIPRSLLPDDDDELEVDEAFGTLKAYAFVTERLDTGWFDVHRLVRLVMHNWLAEKGEQVVWLTTVINRLDKICPIPEHENKDVWMEYLSHAQAALETRAEATDESRTSNLLLKVGQSSYKLGQYTAAEAMHRKALELRTKVLGVEHPDTLTNMSNIAHALEGQGQYTAAETMHRKTLELRTKVLGTDNPDTIASMSHVAHALEVQGQYTAAEAMNRRALELYTRVLGAEHPHTLATMSLIAHALQGQGHYTAAEAMHRKVFEPRTKVLGAEPPDTLATMRSVAHALDGQAQYTAAEAMNRKALELSTKVLGAEHPHTIVSMKLVAHALYRRAKYTAAEAMLRKAFELSTKVLGAEHPDTIATMSDVAHALEGQGQYIAAEAWYRKSFELFNNVLGAEHPYTLASMSLVAHELSRQGQNAAAEAMHRKAFEQLNHVLGAEHPYTLISMSHFARALGGQGEYTAAEAMHRKALELRTKVLGAEHPYTLTSMSLVARALEGQGQYTAAEAMHRKAFELRTKVLGAEHPHTLESRNDLIAVLPMQGKYAEANAFR</sequence>
<dbReference type="InterPro" id="IPR027417">
    <property type="entry name" value="P-loop_NTPase"/>
</dbReference>
<dbReference type="Pfam" id="PF13424">
    <property type="entry name" value="TPR_12"/>
    <property type="match status" value="5"/>
</dbReference>
<dbReference type="Gene3D" id="1.25.40.10">
    <property type="entry name" value="Tetratricopeptide repeat domain"/>
    <property type="match status" value="3"/>
</dbReference>
<organism evidence="1 2">
    <name type="scientific">Beauveria asiatica</name>
    <dbReference type="NCBI Taxonomy" id="1069075"/>
    <lineage>
        <taxon>Eukaryota</taxon>
        <taxon>Fungi</taxon>
        <taxon>Dikarya</taxon>
        <taxon>Ascomycota</taxon>
        <taxon>Pezizomycotina</taxon>
        <taxon>Sordariomycetes</taxon>
        <taxon>Hypocreomycetidae</taxon>
        <taxon>Hypocreales</taxon>
        <taxon>Cordycipitaceae</taxon>
        <taxon>Beauveria</taxon>
    </lineage>
</organism>
<dbReference type="SUPFAM" id="SSF53474">
    <property type="entry name" value="alpha/beta-Hydrolases"/>
    <property type="match status" value="1"/>
</dbReference>